<reference evidence="2 3" key="1">
    <citation type="submission" date="2016-07" db="EMBL/GenBank/DDBJ databases">
        <title>Pervasive Adenine N6-methylation of Active Genes in Fungi.</title>
        <authorList>
            <consortium name="DOE Joint Genome Institute"/>
            <person name="Mondo S.J."/>
            <person name="Dannebaum R.O."/>
            <person name="Kuo R.C."/>
            <person name="Labutti K."/>
            <person name="Haridas S."/>
            <person name="Kuo A."/>
            <person name="Salamov A."/>
            <person name="Ahrendt S.R."/>
            <person name="Lipzen A."/>
            <person name="Sullivan W."/>
            <person name="Andreopoulos W.B."/>
            <person name="Clum A."/>
            <person name="Lindquist E."/>
            <person name="Daum C."/>
            <person name="Ramamoorthy G.K."/>
            <person name="Gryganskyi A."/>
            <person name="Culley D."/>
            <person name="Magnuson J.K."/>
            <person name="James T.Y."/>
            <person name="O'Malley M.A."/>
            <person name="Stajich J.E."/>
            <person name="Spatafora J.W."/>
            <person name="Visel A."/>
            <person name="Grigoriev I.V."/>
        </authorList>
    </citation>
    <scope>NUCLEOTIDE SEQUENCE [LARGE SCALE GENOMIC DNA]</scope>
    <source>
        <strain evidence="2 3">PL171</strain>
    </source>
</reference>
<protein>
    <submittedName>
        <fullName evidence="2">Uncharacterized protein</fullName>
    </submittedName>
</protein>
<comment type="caution">
    <text evidence="2">The sequence shown here is derived from an EMBL/GenBank/DDBJ whole genome shotgun (WGS) entry which is preliminary data.</text>
</comment>
<gene>
    <name evidence="2" type="ORF">BCR44DRAFT_1034244</name>
</gene>
<feature type="region of interest" description="Disordered" evidence="1">
    <location>
        <begin position="56"/>
        <end position="79"/>
    </location>
</feature>
<feature type="compositionally biased region" description="Polar residues" evidence="1">
    <location>
        <begin position="56"/>
        <end position="67"/>
    </location>
</feature>
<evidence type="ECO:0000313" key="3">
    <source>
        <dbReference type="Proteomes" id="UP000193411"/>
    </source>
</evidence>
<keyword evidence="3" id="KW-1185">Reference proteome</keyword>
<name>A0A1Y2HSE0_9FUNG</name>
<dbReference type="EMBL" id="MCFL01000012">
    <property type="protein sequence ID" value="ORZ37508.1"/>
    <property type="molecule type" value="Genomic_DNA"/>
</dbReference>
<dbReference type="Proteomes" id="UP000193411">
    <property type="component" value="Unassembled WGS sequence"/>
</dbReference>
<evidence type="ECO:0000256" key="1">
    <source>
        <dbReference type="SAM" id="MobiDB-lite"/>
    </source>
</evidence>
<dbReference type="AlphaFoldDB" id="A0A1Y2HSE0"/>
<sequence length="102" mass="11176">MSLEPPAGVQLAPSALAQAHAADHARGEWAGEWDSNDFHMAKHCTFRHRPWEPSQVTVTGQGASKGSSGDEGRWRACGGQSCRLEEQRRKKRVEPRVGQTVA</sequence>
<proteinExistence type="predicted"/>
<accession>A0A1Y2HSE0</accession>
<organism evidence="2 3">
    <name type="scientific">Catenaria anguillulae PL171</name>
    <dbReference type="NCBI Taxonomy" id="765915"/>
    <lineage>
        <taxon>Eukaryota</taxon>
        <taxon>Fungi</taxon>
        <taxon>Fungi incertae sedis</taxon>
        <taxon>Blastocladiomycota</taxon>
        <taxon>Blastocladiomycetes</taxon>
        <taxon>Blastocladiales</taxon>
        <taxon>Catenariaceae</taxon>
        <taxon>Catenaria</taxon>
    </lineage>
</organism>
<evidence type="ECO:0000313" key="2">
    <source>
        <dbReference type="EMBL" id="ORZ37508.1"/>
    </source>
</evidence>